<name>A0AA42CD55_9PROT</name>
<evidence type="ECO:0000259" key="12">
    <source>
        <dbReference type="Pfam" id="PF01514"/>
    </source>
</evidence>
<comment type="caution">
    <text evidence="14">The sequence shown here is derived from an EMBL/GenBank/DDBJ whole genome shotgun (WGS) entry which is preliminary data.</text>
</comment>
<dbReference type="InterPro" id="IPR013556">
    <property type="entry name" value="Flag_M-ring_C"/>
</dbReference>
<feature type="domain" description="Flagellar M-ring N-terminal" evidence="12">
    <location>
        <begin position="40"/>
        <end position="213"/>
    </location>
</feature>
<evidence type="ECO:0000313" key="15">
    <source>
        <dbReference type="Proteomes" id="UP001165679"/>
    </source>
</evidence>
<dbReference type="GO" id="GO:0071973">
    <property type="term" value="P:bacterial-type flagellum-dependent cell motility"/>
    <property type="evidence" value="ECO:0007669"/>
    <property type="project" value="InterPro"/>
</dbReference>
<evidence type="ECO:0000256" key="2">
    <source>
        <dbReference type="ARBA" id="ARBA00004651"/>
    </source>
</evidence>
<evidence type="ECO:0000256" key="1">
    <source>
        <dbReference type="ARBA" id="ARBA00004117"/>
    </source>
</evidence>
<feature type="compositionally biased region" description="Polar residues" evidence="10">
    <location>
        <begin position="294"/>
        <end position="321"/>
    </location>
</feature>
<evidence type="ECO:0000256" key="11">
    <source>
        <dbReference type="SAM" id="Phobius"/>
    </source>
</evidence>
<protein>
    <recommendedName>
        <fullName evidence="9">Flagellar M-ring protein</fullName>
    </recommendedName>
</protein>
<reference evidence="14" key="1">
    <citation type="submission" date="2022-09" db="EMBL/GenBank/DDBJ databases">
        <title>Rhodovastum sp. nov. RN2-1 isolated from soil in Seongnam, South Korea.</title>
        <authorList>
            <person name="Le N.T."/>
        </authorList>
    </citation>
    <scope>NUCLEOTIDE SEQUENCE</scope>
    <source>
        <strain evidence="14">RN2-1</strain>
    </source>
</reference>
<feature type="region of interest" description="Disordered" evidence="10">
    <location>
        <begin position="294"/>
        <end position="330"/>
    </location>
</feature>
<proteinExistence type="inferred from homology"/>
<keyword evidence="7 11" id="KW-0472">Membrane</keyword>
<evidence type="ECO:0000256" key="9">
    <source>
        <dbReference type="PIRNR" id="PIRNR004862"/>
    </source>
</evidence>
<dbReference type="Gene3D" id="3.30.300.30">
    <property type="match status" value="1"/>
</dbReference>
<dbReference type="GO" id="GO:0003774">
    <property type="term" value="F:cytoskeletal motor activity"/>
    <property type="evidence" value="ECO:0007669"/>
    <property type="project" value="InterPro"/>
</dbReference>
<keyword evidence="6 11" id="KW-1133">Transmembrane helix</keyword>
<comment type="subcellular location">
    <subcellularLocation>
        <location evidence="1 9">Bacterial flagellum basal body</location>
    </subcellularLocation>
    <subcellularLocation>
        <location evidence="2">Cell membrane</location>
        <topology evidence="2">Multi-pass membrane protein</topology>
    </subcellularLocation>
</comment>
<dbReference type="PANTHER" id="PTHR30046:SF0">
    <property type="entry name" value="FLAGELLAR M-RING PROTEIN"/>
    <property type="match status" value="1"/>
</dbReference>
<keyword evidence="14" id="KW-0966">Cell projection</keyword>
<comment type="similarity">
    <text evidence="3 9">Belongs to the FliF family.</text>
</comment>
<keyword evidence="14" id="KW-0969">Cilium</keyword>
<keyword evidence="4" id="KW-1003">Cell membrane</keyword>
<evidence type="ECO:0000256" key="10">
    <source>
        <dbReference type="SAM" id="MobiDB-lite"/>
    </source>
</evidence>
<keyword evidence="8 9" id="KW-0975">Bacterial flagellum</keyword>
<dbReference type="PIRSF" id="PIRSF004862">
    <property type="entry name" value="FliF"/>
    <property type="match status" value="1"/>
</dbReference>
<dbReference type="GO" id="GO:0009431">
    <property type="term" value="C:bacterial-type flagellum basal body, MS ring"/>
    <property type="evidence" value="ECO:0007669"/>
    <property type="project" value="InterPro"/>
</dbReference>
<dbReference type="PANTHER" id="PTHR30046">
    <property type="entry name" value="FLAGELLAR M-RING PROTEIN"/>
    <property type="match status" value="1"/>
</dbReference>
<dbReference type="GO" id="GO:0005886">
    <property type="term" value="C:plasma membrane"/>
    <property type="evidence" value="ECO:0007669"/>
    <property type="project" value="UniProtKB-SubCell"/>
</dbReference>
<dbReference type="EMBL" id="JAPDNT010000001">
    <property type="protein sequence ID" value="MCW3473284.1"/>
    <property type="molecule type" value="Genomic_DNA"/>
</dbReference>
<dbReference type="PRINTS" id="PR01009">
    <property type="entry name" value="FLGMRINGFLIF"/>
</dbReference>
<dbReference type="Proteomes" id="UP001165679">
    <property type="component" value="Unassembled WGS sequence"/>
</dbReference>
<dbReference type="AlphaFoldDB" id="A0AA42CD55"/>
<sequence>MTPLIQSLMALGPARLIALGVATVITFMLIALLAFRSPEERMALLYADLDLRDSSQIVERLDRLHISYQLRDGGSQILVPADQVTRSRVLLAKDSLPVGGSVGYEIFDRGDGFASNQFQQRMSQLRALEGELGRTIRTISGIRGARVHLVLPVREPFTREKQEAQASVMLTTGAAAPLDQESVQAIINLLTAAVPGLRRQNVAITDNHGTLLASARDQDQNSQLQSTETMRRNLEVRLARAVEQMLERSLGPGHVRAEVTADVDFERVNESQERFDPENQVARSMQAVTAGIKTTESSQNVSVQNNLPNADAGSTPSGSQENRQEETTNYEIGKTMRTIVREQALVRRLSIAVMVDGADERSPDGTVTWRPRTADELERIGRLVRSAVGFDQRRGDQLDVINLRFAFGDPVPPPHPALFLGLPIDKPDLQGLARILIMGLIAVAVLLTVLRPLVLRLSTATGQNYPSLAPSFANSSAVPYGSLESADTEAVGGRHRLLQGPSLSSIASADLAQQAGRSGVTDPLTSRGDSDESMIQIANIEGQLRASSIRKLSALVERHPDESLSIIRAWLQQDPG</sequence>
<evidence type="ECO:0000259" key="13">
    <source>
        <dbReference type="Pfam" id="PF08345"/>
    </source>
</evidence>
<dbReference type="RefSeq" id="WP_264711862.1">
    <property type="nucleotide sequence ID" value="NZ_JAPDNT010000001.1"/>
</dbReference>
<keyword evidence="14" id="KW-0282">Flagellum</keyword>
<evidence type="ECO:0000256" key="5">
    <source>
        <dbReference type="ARBA" id="ARBA00022692"/>
    </source>
</evidence>
<feature type="transmembrane region" description="Helical" evidence="11">
    <location>
        <begin position="16"/>
        <end position="35"/>
    </location>
</feature>
<gene>
    <name evidence="14" type="primary">fliF</name>
    <name evidence="14" type="ORF">OL599_01710</name>
</gene>
<accession>A0AA42CD55</accession>
<keyword evidence="5 11" id="KW-0812">Transmembrane</keyword>
<comment type="function">
    <text evidence="9">The M ring may be actively involved in energy transduction.</text>
</comment>
<feature type="domain" description="Flagellar M-ring C-terminal" evidence="13">
    <location>
        <begin position="246"/>
        <end position="405"/>
    </location>
</feature>
<evidence type="ECO:0000256" key="4">
    <source>
        <dbReference type="ARBA" id="ARBA00022475"/>
    </source>
</evidence>
<evidence type="ECO:0000256" key="3">
    <source>
        <dbReference type="ARBA" id="ARBA00007971"/>
    </source>
</evidence>
<dbReference type="InterPro" id="IPR006182">
    <property type="entry name" value="FliF_N_dom"/>
</dbReference>
<dbReference type="NCBIfam" id="TIGR00206">
    <property type="entry name" value="fliF"/>
    <property type="match status" value="1"/>
</dbReference>
<dbReference type="Pfam" id="PF08345">
    <property type="entry name" value="YscJ_FliF_C"/>
    <property type="match status" value="1"/>
</dbReference>
<evidence type="ECO:0000256" key="7">
    <source>
        <dbReference type="ARBA" id="ARBA00023136"/>
    </source>
</evidence>
<evidence type="ECO:0000256" key="6">
    <source>
        <dbReference type="ARBA" id="ARBA00022989"/>
    </source>
</evidence>
<evidence type="ECO:0000313" key="14">
    <source>
        <dbReference type="EMBL" id="MCW3473284.1"/>
    </source>
</evidence>
<dbReference type="InterPro" id="IPR043427">
    <property type="entry name" value="YscJ/FliF"/>
</dbReference>
<keyword evidence="15" id="KW-1185">Reference proteome</keyword>
<dbReference type="InterPro" id="IPR000067">
    <property type="entry name" value="FlgMring_FliF"/>
</dbReference>
<organism evidence="14 15">
    <name type="scientific">Limobrevibacterium gyesilva</name>
    <dbReference type="NCBI Taxonomy" id="2991712"/>
    <lineage>
        <taxon>Bacteria</taxon>
        <taxon>Pseudomonadati</taxon>
        <taxon>Pseudomonadota</taxon>
        <taxon>Alphaproteobacteria</taxon>
        <taxon>Acetobacterales</taxon>
        <taxon>Acetobacteraceae</taxon>
        <taxon>Limobrevibacterium</taxon>
    </lineage>
</organism>
<evidence type="ECO:0000256" key="8">
    <source>
        <dbReference type="ARBA" id="ARBA00023143"/>
    </source>
</evidence>
<dbReference type="Pfam" id="PF01514">
    <property type="entry name" value="YscJ_FliF"/>
    <property type="match status" value="1"/>
</dbReference>
<dbReference type="InterPro" id="IPR045851">
    <property type="entry name" value="AMP-bd_C_sf"/>
</dbReference>
<reference evidence="14" key="2">
    <citation type="submission" date="2022-10" db="EMBL/GenBank/DDBJ databases">
        <authorList>
            <person name="Trinh H.N."/>
        </authorList>
    </citation>
    <scope>NUCLEOTIDE SEQUENCE</scope>
    <source>
        <strain evidence="14">RN2-1</strain>
    </source>
</reference>
<feature type="transmembrane region" description="Helical" evidence="11">
    <location>
        <begin position="435"/>
        <end position="454"/>
    </location>
</feature>